<dbReference type="CDD" id="cd06588">
    <property type="entry name" value="PhnB_like"/>
    <property type="match status" value="1"/>
</dbReference>
<dbReference type="PANTHER" id="PTHR33990">
    <property type="entry name" value="PROTEIN YJDN-RELATED"/>
    <property type="match status" value="1"/>
</dbReference>
<evidence type="ECO:0000313" key="3">
    <source>
        <dbReference type="Proteomes" id="UP000813385"/>
    </source>
</evidence>
<name>A0A8K0X6E1_9PEZI</name>
<proteinExistence type="predicted"/>
<protein>
    <submittedName>
        <fullName evidence="2">3-demethylubiquinone-9 3-methyltransferase</fullName>
    </submittedName>
</protein>
<gene>
    <name evidence="2" type="ORF">B0T11DRAFT_295287</name>
</gene>
<dbReference type="PIRSF" id="PIRSF021700">
    <property type="entry name" value="3_dmu_93_MTrfase"/>
    <property type="match status" value="1"/>
</dbReference>
<dbReference type="Proteomes" id="UP000813385">
    <property type="component" value="Unassembled WGS sequence"/>
</dbReference>
<dbReference type="InterPro" id="IPR028973">
    <property type="entry name" value="PhnB-like"/>
</dbReference>
<evidence type="ECO:0000313" key="2">
    <source>
        <dbReference type="EMBL" id="KAH7367484.1"/>
    </source>
</evidence>
<dbReference type="OrthoDB" id="10255422at2759"/>
<dbReference type="PANTHER" id="PTHR33990:SF2">
    <property type="entry name" value="PHNB-LIKE DOMAIN-CONTAINING PROTEIN"/>
    <property type="match status" value="1"/>
</dbReference>
<dbReference type="Pfam" id="PF06983">
    <property type="entry name" value="3-dmu-9_3-mt"/>
    <property type="match status" value="1"/>
</dbReference>
<feature type="domain" description="PhnB-like" evidence="1">
    <location>
        <begin position="5"/>
        <end position="124"/>
    </location>
</feature>
<reference evidence="2" key="1">
    <citation type="journal article" date="2021" name="Nat. Commun.">
        <title>Genetic determinants of endophytism in the Arabidopsis root mycobiome.</title>
        <authorList>
            <person name="Mesny F."/>
            <person name="Miyauchi S."/>
            <person name="Thiergart T."/>
            <person name="Pickel B."/>
            <person name="Atanasova L."/>
            <person name="Karlsson M."/>
            <person name="Huettel B."/>
            <person name="Barry K.W."/>
            <person name="Haridas S."/>
            <person name="Chen C."/>
            <person name="Bauer D."/>
            <person name="Andreopoulos W."/>
            <person name="Pangilinan J."/>
            <person name="LaButti K."/>
            <person name="Riley R."/>
            <person name="Lipzen A."/>
            <person name="Clum A."/>
            <person name="Drula E."/>
            <person name="Henrissat B."/>
            <person name="Kohler A."/>
            <person name="Grigoriev I.V."/>
            <person name="Martin F.M."/>
            <person name="Hacquard S."/>
        </authorList>
    </citation>
    <scope>NUCLEOTIDE SEQUENCE</scope>
    <source>
        <strain evidence="2">MPI-CAGE-AT-0016</strain>
    </source>
</reference>
<keyword evidence="3" id="KW-1185">Reference proteome</keyword>
<dbReference type="InterPro" id="IPR029068">
    <property type="entry name" value="Glyas_Bleomycin-R_OHBP_Dase"/>
</dbReference>
<evidence type="ECO:0000259" key="1">
    <source>
        <dbReference type="Pfam" id="PF06983"/>
    </source>
</evidence>
<organism evidence="2 3">
    <name type="scientific">Plectosphaerella cucumerina</name>
    <dbReference type="NCBI Taxonomy" id="40658"/>
    <lineage>
        <taxon>Eukaryota</taxon>
        <taxon>Fungi</taxon>
        <taxon>Dikarya</taxon>
        <taxon>Ascomycota</taxon>
        <taxon>Pezizomycotina</taxon>
        <taxon>Sordariomycetes</taxon>
        <taxon>Hypocreomycetidae</taxon>
        <taxon>Glomerellales</taxon>
        <taxon>Plectosphaerellaceae</taxon>
        <taxon>Plectosphaerella</taxon>
    </lineage>
</organism>
<comment type="caution">
    <text evidence="2">The sequence shown here is derived from an EMBL/GenBank/DDBJ whole genome shotgun (WGS) entry which is preliminary data.</text>
</comment>
<accession>A0A8K0X6E1</accession>
<dbReference type="SUPFAM" id="SSF54593">
    <property type="entry name" value="Glyoxalase/Bleomycin resistance protein/Dihydroxybiphenyl dioxygenase"/>
    <property type="match status" value="1"/>
</dbReference>
<dbReference type="AlphaFoldDB" id="A0A8K0X6E1"/>
<dbReference type="InterPro" id="IPR009725">
    <property type="entry name" value="3_dmu_93_MTrfase"/>
</dbReference>
<dbReference type="Gene3D" id="3.10.180.10">
    <property type="entry name" value="2,3-Dihydroxybiphenyl 1,2-Dioxygenase, domain 1"/>
    <property type="match status" value="1"/>
</dbReference>
<sequence length="165" mass="18454">MPISQLTTCLWFDGQAEEAAQLYTSVFPNSKITHRQHYTAVAQDVHGQQPGSLMVIEFSLNGQKFVGLNGGPHFKHSEAVSFMVDCDDQDEIDHYWEKLGESGDPARRQCGWLADRFGVAWQVTPKALKEMMASEDRAAADRVTAAMMQMKKMDLAGLRKAFEGK</sequence>
<dbReference type="EMBL" id="JAGPXD010000002">
    <property type="protein sequence ID" value="KAH7367484.1"/>
    <property type="molecule type" value="Genomic_DNA"/>
</dbReference>